<accession>A0A2P2BRS2</accession>
<keyword evidence="2" id="KW-0408">Iron</keyword>
<evidence type="ECO:0000256" key="2">
    <source>
        <dbReference type="ARBA" id="ARBA00023004"/>
    </source>
</evidence>
<reference evidence="5 6" key="1">
    <citation type="submission" date="2014-09" db="EMBL/GenBank/DDBJ databases">
        <authorList>
            <person name="Hornung B.V."/>
        </authorList>
    </citation>
    <scope>NUCLEOTIDE SEQUENCE [LARGE SCALE GENOMIC DNA]</scope>
    <source>
        <strain evidence="5 6">FRIFI</strain>
    </source>
</reference>
<dbReference type="GO" id="GO:0046872">
    <property type="term" value="F:metal ion binding"/>
    <property type="evidence" value="ECO:0007669"/>
    <property type="project" value="UniProtKB-KW"/>
</dbReference>
<dbReference type="PROSITE" id="PS51379">
    <property type="entry name" value="4FE4S_FER_2"/>
    <property type="match status" value="1"/>
</dbReference>
<dbReference type="InterPro" id="IPR045854">
    <property type="entry name" value="NO2/SO3_Rdtase_4Fe4S_sf"/>
</dbReference>
<dbReference type="AlphaFoldDB" id="A0A2P2BRS2"/>
<dbReference type="EMBL" id="LN650648">
    <property type="protein sequence ID" value="CEI73057.1"/>
    <property type="molecule type" value="Genomic_DNA"/>
</dbReference>
<dbReference type="KEGG" id="rhom:FRIFI_1523"/>
<evidence type="ECO:0000256" key="1">
    <source>
        <dbReference type="ARBA" id="ARBA00022723"/>
    </source>
</evidence>
<sequence>MNNDKAMHIKEHNKLKIYNQHIKSFMYCTNNIYIYSVSEDVNLANKIYKYIDKSTKKIKLNHRINISISESCSDNFDINEYDLSILIKKGVSMHKGMCFYCKTCPSIRNCKSRAMQRICKDVCIDKEKCIGCGECIKRCYFKIIERDKPNYRIYIKSKLIVEVSTQKELLEVIEILVDFYKDIYDKYESFTQMINGIGINYITDALNKKFIVNKY</sequence>
<dbReference type="SUPFAM" id="SSF56014">
    <property type="entry name" value="Nitrite and sulphite reductase 4Fe-4S domain-like"/>
    <property type="match status" value="1"/>
</dbReference>
<keyword evidence="3" id="KW-0411">Iron-sulfur</keyword>
<feature type="domain" description="4Fe-4S ferredoxin-type" evidence="4">
    <location>
        <begin position="120"/>
        <end position="149"/>
    </location>
</feature>
<evidence type="ECO:0000259" key="4">
    <source>
        <dbReference type="PROSITE" id="PS51379"/>
    </source>
</evidence>
<dbReference type="SUPFAM" id="SSF54862">
    <property type="entry name" value="4Fe-4S ferredoxins"/>
    <property type="match status" value="1"/>
</dbReference>
<dbReference type="InterPro" id="IPR017896">
    <property type="entry name" value="4Fe4S_Fe-S-bd"/>
</dbReference>
<proteinExistence type="predicted"/>
<dbReference type="RefSeq" id="WP_166505504.1">
    <property type="nucleotide sequence ID" value="NZ_JAKNTL010000007.1"/>
</dbReference>
<evidence type="ECO:0000313" key="6">
    <source>
        <dbReference type="Proteomes" id="UP000245695"/>
    </source>
</evidence>
<dbReference type="Proteomes" id="UP000245695">
    <property type="component" value="Chromosome 1"/>
</dbReference>
<keyword evidence="6" id="KW-1185">Reference proteome</keyword>
<name>A0A2P2BRS2_9FIRM</name>
<dbReference type="Gene3D" id="3.30.70.20">
    <property type="match status" value="1"/>
</dbReference>
<evidence type="ECO:0000256" key="3">
    <source>
        <dbReference type="ARBA" id="ARBA00023014"/>
    </source>
</evidence>
<evidence type="ECO:0000313" key="5">
    <source>
        <dbReference type="EMBL" id="CEI73057.1"/>
    </source>
</evidence>
<gene>
    <name evidence="5" type="ORF">FRIFI_1523</name>
</gene>
<protein>
    <submittedName>
        <fullName evidence="5">4Fe-4S ferredoxin-type iron-sulfur binding domain profile</fullName>
    </submittedName>
</protein>
<keyword evidence="1" id="KW-0479">Metal-binding</keyword>
<organism evidence="5 6">
    <name type="scientific">Romboutsia hominis</name>
    <dbReference type="NCBI Taxonomy" id="1507512"/>
    <lineage>
        <taxon>Bacteria</taxon>
        <taxon>Bacillati</taxon>
        <taxon>Bacillota</taxon>
        <taxon>Clostridia</taxon>
        <taxon>Peptostreptococcales</taxon>
        <taxon>Peptostreptococcaceae</taxon>
        <taxon>Romboutsia</taxon>
    </lineage>
</organism>
<dbReference type="GO" id="GO:0051536">
    <property type="term" value="F:iron-sulfur cluster binding"/>
    <property type="evidence" value="ECO:0007669"/>
    <property type="project" value="UniProtKB-KW"/>
</dbReference>